<evidence type="ECO:0000313" key="2">
    <source>
        <dbReference type="EMBL" id="RCW66264.1"/>
    </source>
</evidence>
<dbReference type="Proteomes" id="UP000252884">
    <property type="component" value="Unassembled WGS sequence"/>
</dbReference>
<dbReference type="EMBL" id="QPJK01000011">
    <property type="protein sequence ID" value="RCW66264.1"/>
    <property type="molecule type" value="Genomic_DNA"/>
</dbReference>
<dbReference type="AlphaFoldDB" id="A0A368XJQ6"/>
<dbReference type="RefSeq" id="WP_245965954.1">
    <property type="nucleotide sequence ID" value="NZ_QPJK01000011.1"/>
</dbReference>
<reference evidence="2 3" key="1">
    <citation type="submission" date="2018-07" db="EMBL/GenBank/DDBJ databases">
        <title>Genomic Encyclopedia of Type Strains, Phase IV (KMG-IV): sequencing the most valuable type-strain genomes for metagenomic binning, comparative biology and taxonomic classification.</title>
        <authorList>
            <person name="Goeker M."/>
        </authorList>
    </citation>
    <scope>NUCLEOTIDE SEQUENCE [LARGE SCALE GENOMIC DNA]</scope>
    <source>
        <strain evidence="2 3">DSM 21634</strain>
    </source>
</reference>
<organism evidence="2 3">
    <name type="scientific">Pseudorhodoferax soli</name>
    <dbReference type="NCBI Taxonomy" id="545864"/>
    <lineage>
        <taxon>Bacteria</taxon>
        <taxon>Pseudomonadati</taxon>
        <taxon>Pseudomonadota</taxon>
        <taxon>Betaproteobacteria</taxon>
        <taxon>Burkholderiales</taxon>
        <taxon>Comamonadaceae</taxon>
    </lineage>
</organism>
<comment type="caution">
    <text evidence="2">The sequence shown here is derived from an EMBL/GenBank/DDBJ whole genome shotgun (WGS) entry which is preliminary data.</text>
</comment>
<feature type="region of interest" description="Disordered" evidence="1">
    <location>
        <begin position="1"/>
        <end position="22"/>
    </location>
</feature>
<name>A0A368XJQ6_9BURK</name>
<sequence length="107" mass="11759">MTNKHTDGATATCQNESMMDTEPTHEICADPTRGTVWVNGPDGSCIGRFSKRFGIDVHRTATAQLAGEGECLMCTHKPADQASWQLFVEAMQQHYGVTVPMDLLTWS</sequence>
<protein>
    <submittedName>
        <fullName evidence="2">Uncharacterized protein</fullName>
    </submittedName>
</protein>
<proteinExistence type="predicted"/>
<feature type="compositionally biased region" description="Polar residues" evidence="1">
    <location>
        <begin position="8"/>
        <end position="18"/>
    </location>
</feature>
<gene>
    <name evidence="2" type="ORF">DES41_111222</name>
</gene>
<evidence type="ECO:0000313" key="3">
    <source>
        <dbReference type="Proteomes" id="UP000252884"/>
    </source>
</evidence>
<keyword evidence="3" id="KW-1185">Reference proteome</keyword>
<evidence type="ECO:0000256" key="1">
    <source>
        <dbReference type="SAM" id="MobiDB-lite"/>
    </source>
</evidence>
<accession>A0A368XJQ6</accession>